<evidence type="ECO:0000256" key="1">
    <source>
        <dbReference type="SAM" id="Phobius"/>
    </source>
</evidence>
<feature type="transmembrane region" description="Helical" evidence="1">
    <location>
        <begin position="104"/>
        <end position="127"/>
    </location>
</feature>
<keyword evidence="1" id="KW-1133">Transmembrane helix</keyword>
<keyword evidence="1" id="KW-0472">Membrane</keyword>
<dbReference type="RefSeq" id="WP_072073684.1">
    <property type="nucleotide sequence ID" value="NZ_CDMW01000001.1"/>
</dbReference>
<feature type="transmembrane region" description="Helical" evidence="1">
    <location>
        <begin position="208"/>
        <end position="225"/>
    </location>
</feature>
<keyword evidence="1" id="KW-0812">Transmembrane</keyword>
<dbReference type="AlphaFoldDB" id="A0A0B7GNZ8"/>
<sequence>MKEQKRISTQKRVLYNVLIFLAGALIGGLSILFSETGLLKSINWSTIFTVQLLRQLGRASLIILYPLVFFLIYRTRKYNEAYEKEADEDKNYEWYRLTFKNLEYATIVFNISSAIVLFTILVGVVFIGNITNHKSPLQWSLIDYAIAFLYIILQVVFLKTVQKVRHYKLSAFPTTEEIKEFALSYDESELQANYEQCYLILFNVNQRLLPALYVILGILGAFTPLNVVSGFVVIVVIHIYINLMYYPMVRKYFK</sequence>
<dbReference type="Pfam" id="PF11368">
    <property type="entry name" value="DUF3169"/>
    <property type="match status" value="1"/>
</dbReference>
<name>A0A0B7GNZ8_STRSA</name>
<protein>
    <recommendedName>
        <fullName evidence="4">DUF3169 family protein</fullName>
    </recommendedName>
</protein>
<dbReference type="InterPro" id="IPR021509">
    <property type="entry name" value="DUF3169"/>
</dbReference>
<dbReference type="EMBL" id="CDMW01000001">
    <property type="protein sequence ID" value="CEL89951.1"/>
    <property type="molecule type" value="Genomic_DNA"/>
</dbReference>
<feature type="transmembrane region" description="Helical" evidence="1">
    <location>
        <begin position="53"/>
        <end position="73"/>
    </location>
</feature>
<feature type="transmembrane region" description="Helical" evidence="1">
    <location>
        <begin position="231"/>
        <end position="249"/>
    </location>
</feature>
<evidence type="ECO:0008006" key="4">
    <source>
        <dbReference type="Google" id="ProtNLM"/>
    </source>
</evidence>
<organism evidence="2 3">
    <name type="scientific">Streptococcus sanguinis</name>
    <dbReference type="NCBI Taxonomy" id="1305"/>
    <lineage>
        <taxon>Bacteria</taxon>
        <taxon>Bacillati</taxon>
        <taxon>Bacillota</taxon>
        <taxon>Bacilli</taxon>
        <taxon>Lactobacillales</taxon>
        <taxon>Streptococcaceae</taxon>
        <taxon>Streptococcus</taxon>
    </lineage>
</organism>
<accession>A0A0B7GNZ8</accession>
<feature type="transmembrane region" description="Helical" evidence="1">
    <location>
        <begin position="12"/>
        <end position="33"/>
    </location>
</feature>
<evidence type="ECO:0000313" key="3">
    <source>
        <dbReference type="Proteomes" id="UP000183504"/>
    </source>
</evidence>
<reference evidence="2 3" key="1">
    <citation type="submission" date="2015-01" db="EMBL/GenBank/DDBJ databases">
        <authorList>
            <person name="Pelicic Vladimir"/>
        </authorList>
    </citation>
    <scope>NUCLEOTIDE SEQUENCE [LARGE SCALE GENOMIC DNA]</scope>
    <source>
        <strain evidence="2 3">2908</strain>
    </source>
</reference>
<gene>
    <name evidence="2" type="ORF">SSV_0644</name>
</gene>
<feature type="transmembrane region" description="Helical" evidence="1">
    <location>
        <begin position="139"/>
        <end position="158"/>
    </location>
</feature>
<evidence type="ECO:0000313" key="2">
    <source>
        <dbReference type="EMBL" id="CEL89951.1"/>
    </source>
</evidence>
<dbReference type="Proteomes" id="UP000183504">
    <property type="component" value="Unassembled WGS sequence"/>
</dbReference>
<proteinExistence type="predicted"/>